<keyword evidence="3" id="KW-1185">Reference proteome</keyword>
<evidence type="ECO:0000256" key="1">
    <source>
        <dbReference type="SAM" id="Phobius"/>
    </source>
</evidence>
<evidence type="ECO:0000313" key="2">
    <source>
        <dbReference type="EMBL" id="MFC7139350.1"/>
    </source>
</evidence>
<keyword evidence="1" id="KW-0472">Membrane</keyword>
<protein>
    <submittedName>
        <fullName evidence="2">Uncharacterized protein</fullName>
    </submittedName>
</protein>
<dbReference type="RefSeq" id="WP_274324943.1">
    <property type="nucleotide sequence ID" value="NZ_CP118158.1"/>
</dbReference>
<gene>
    <name evidence="2" type="ORF">ACFQMA_05795</name>
</gene>
<dbReference type="EMBL" id="JBHTAS010000001">
    <property type="protein sequence ID" value="MFC7139350.1"/>
    <property type="molecule type" value="Genomic_DNA"/>
</dbReference>
<name>A0ABD5XWC6_9EURY</name>
<feature type="transmembrane region" description="Helical" evidence="1">
    <location>
        <begin position="112"/>
        <end position="133"/>
    </location>
</feature>
<organism evidence="2 3">
    <name type="scientific">Halosimplex aquaticum</name>
    <dbReference type="NCBI Taxonomy" id="3026162"/>
    <lineage>
        <taxon>Archaea</taxon>
        <taxon>Methanobacteriati</taxon>
        <taxon>Methanobacteriota</taxon>
        <taxon>Stenosarchaea group</taxon>
        <taxon>Halobacteria</taxon>
        <taxon>Halobacteriales</taxon>
        <taxon>Haloarculaceae</taxon>
        <taxon>Halosimplex</taxon>
    </lineage>
</organism>
<dbReference type="Proteomes" id="UP001596432">
    <property type="component" value="Unassembled WGS sequence"/>
</dbReference>
<sequence>MPSSDQSDSLRADLVRRWKEELFSSDTVVALVAVAVALPAGLAAAVLVEPGALYAVWFASAVGPTFGYWRGLRIEVDYGTAAKVGLALSLATAVVATGVVALATALAATQTVAVGAGTVVGLLFAGVASQVAFHRYAGRTA</sequence>
<feature type="transmembrane region" description="Helical" evidence="1">
    <location>
        <begin position="27"/>
        <end position="48"/>
    </location>
</feature>
<proteinExistence type="predicted"/>
<evidence type="ECO:0000313" key="3">
    <source>
        <dbReference type="Proteomes" id="UP001596432"/>
    </source>
</evidence>
<dbReference type="GeneID" id="78819604"/>
<reference evidence="2 3" key="1">
    <citation type="journal article" date="2019" name="Int. J. Syst. Evol. Microbiol.">
        <title>The Global Catalogue of Microorganisms (GCM) 10K type strain sequencing project: providing services to taxonomists for standard genome sequencing and annotation.</title>
        <authorList>
            <consortium name="The Broad Institute Genomics Platform"/>
            <consortium name="The Broad Institute Genome Sequencing Center for Infectious Disease"/>
            <person name="Wu L."/>
            <person name="Ma J."/>
        </authorList>
    </citation>
    <scope>NUCLEOTIDE SEQUENCE [LARGE SCALE GENOMIC DNA]</scope>
    <source>
        <strain evidence="2 3">XZYJT29</strain>
    </source>
</reference>
<feature type="transmembrane region" description="Helical" evidence="1">
    <location>
        <begin position="54"/>
        <end position="72"/>
    </location>
</feature>
<keyword evidence="1" id="KW-0812">Transmembrane</keyword>
<dbReference type="AlphaFoldDB" id="A0ABD5XWC6"/>
<comment type="caution">
    <text evidence="2">The sequence shown here is derived from an EMBL/GenBank/DDBJ whole genome shotgun (WGS) entry which is preliminary data.</text>
</comment>
<accession>A0ABD5XWC6</accession>
<keyword evidence="1" id="KW-1133">Transmembrane helix</keyword>
<feature type="transmembrane region" description="Helical" evidence="1">
    <location>
        <begin position="84"/>
        <end position="106"/>
    </location>
</feature>